<gene>
    <name evidence="4" type="ORF">K469DRAFT_608208</name>
</gene>
<dbReference type="Pfam" id="PF11951">
    <property type="entry name" value="Fungal_trans_2"/>
    <property type="match status" value="1"/>
</dbReference>
<dbReference type="EMBL" id="ML994714">
    <property type="protein sequence ID" value="KAF2176151.1"/>
    <property type="molecule type" value="Genomic_DNA"/>
</dbReference>
<proteinExistence type="predicted"/>
<dbReference type="AlphaFoldDB" id="A0A6A6D9J0"/>
<evidence type="ECO:0000313" key="4">
    <source>
        <dbReference type="EMBL" id="KAF2176151.1"/>
    </source>
</evidence>
<protein>
    <recommendedName>
        <fullName evidence="6">Transcription factor domain-containing protein</fullName>
    </recommendedName>
</protein>
<feature type="region of interest" description="Disordered" evidence="3">
    <location>
        <begin position="30"/>
        <end position="55"/>
    </location>
</feature>
<evidence type="ECO:0008006" key="6">
    <source>
        <dbReference type="Google" id="ProtNLM"/>
    </source>
</evidence>
<dbReference type="OrthoDB" id="187139at2759"/>
<dbReference type="GO" id="GO:0005634">
    <property type="term" value="C:nucleus"/>
    <property type="evidence" value="ECO:0007669"/>
    <property type="project" value="UniProtKB-SubCell"/>
</dbReference>
<name>A0A6A6D9J0_9PEZI</name>
<evidence type="ECO:0000256" key="2">
    <source>
        <dbReference type="ARBA" id="ARBA00023242"/>
    </source>
</evidence>
<dbReference type="Proteomes" id="UP000800200">
    <property type="component" value="Unassembled WGS sequence"/>
</dbReference>
<dbReference type="GO" id="GO:0003700">
    <property type="term" value="F:DNA-binding transcription factor activity"/>
    <property type="evidence" value="ECO:0007669"/>
    <property type="project" value="TreeGrafter"/>
</dbReference>
<comment type="subcellular location">
    <subcellularLocation>
        <location evidence="1">Nucleus</location>
    </subcellularLocation>
</comment>
<organism evidence="4 5">
    <name type="scientific">Zopfia rhizophila CBS 207.26</name>
    <dbReference type="NCBI Taxonomy" id="1314779"/>
    <lineage>
        <taxon>Eukaryota</taxon>
        <taxon>Fungi</taxon>
        <taxon>Dikarya</taxon>
        <taxon>Ascomycota</taxon>
        <taxon>Pezizomycotina</taxon>
        <taxon>Dothideomycetes</taxon>
        <taxon>Dothideomycetes incertae sedis</taxon>
        <taxon>Zopfiaceae</taxon>
        <taxon>Zopfia</taxon>
    </lineage>
</organism>
<evidence type="ECO:0000313" key="5">
    <source>
        <dbReference type="Proteomes" id="UP000800200"/>
    </source>
</evidence>
<dbReference type="GO" id="GO:0045944">
    <property type="term" value="P:positive regulation of transcription by RNA polymerase II"/>
    <property type="evidence" value="ECO:0007669"/>
    <property type="project" value="TreeGrafter"/>
</dbReference>
<keyword evidence="2" id="KW-0539">Nucleus</keyword>
<evidence type="ECO:0000256" key="3">
    <source>
        <dbReference type="SAM" id="MobiDB-lite"/>
    </source>
</evidence>
<reference evidence="4" key="1">
    <citation type="journal article" date="2020" name="Stud. Mycol.">
        <title>101 Dothideomycetes genomes: a test case for predicting lifestyles and emergence of pathogens.</title>
        <authorList>
            <person name="Haridas S."/>
            <person name="Albert R."/>
            <person name="Binder M."/>
            <person name="Bloem J."/>
            <person name="Labutti K."/>
            <person name="Salamov A."/>
            <person name="Andreopoulos B."/>
            <person name="Baker S."/>
            <person name="Barry K."/>
            <person name="Bills G."/>
            <person name="Bluhm B."/>
            <person name="Cannon C."/>
            <person name="Castanera R."/>
            <person name="Culley D."/>
            <person name="Daum C."/>
            <person name="Ezra D."/>
            <person name="Gonzalez J."/>
            <person name="Henrissat B."/>
            <person name="Kuo A."/>
            <person name="Liang C."/>
            <person name="Lipzen A."/>
            <person name="Lutzoni F."/>
            <person name="Magnuson J."/>
            <person name="Mondo S."/>
            <person name="Nolan M."/>
            <person name="Ohm R."/>
            <person name="Pangilinan J."/>
            <person name="Park H.-J."/>
            <person name="Ramirez L."/>
            <person name="Alfaro M."/>
            <person name="Sun H."/>
            <person name="Tritt A."/>
            <person name="Yoshinaga Y."/>
            <person name="Zwiers L.-H."/>
            <person name="Turgeon B."/>
            <person name="Goodwin S."/>
            <person name="Spatafora J."/>
            <person name="Crous P."/>
            <person name="Grigoriev I."/>
        </authorList>
    </citation>
    <scope>NUCLEOTIDE SEQUENCE</scope>
    <source>
        <strain evidence="4">CBS 207.26</strain>
    </source>
</reference>
<dbReference type="GO" id="GO:0000976">
    <property type="term" value="F:transcription cis-regulatory region binding"/>
    <property type="evidence" value="ECO:0007669"/>
    <property type="project" value="TreeGrafter"/>
</dbReference>
<sequence length="459" mass="51800">MRLESEENVPLELGCEVLQNPSAPLAPFNPNLCEDERTGSPPECRQPPAPLRHSLSTTPKVDSIFRDALSLALLHNFVKETSSVMICNAPEDNPWLKCILPMAFDDPVIMHAVLAISGAHFEHQARKPISNSSASYRHYSIVLRETKYALTEWMAESKENNLRLFLLTILLCNYESVCGNLNGAMLYHVRASRHFARILMDQPLAIGEQELAEFLFESCFWFALLSNLRYSPPRNDVSQNTNLLTLSSAKMAKYKGFGPMFGNTYELFAMIPSVSHIALARQRMLSQEVAERDEEAAKEVFDMYTSLLSELTNWRPIVAEAHATKNTEASIQAAICRNTLVVFLHAAFWYGFQSQAELLQKVDPFVNETFELVEHLRKKGASTGAGVFWLFIVTSTYIRDKPRQNAVLRQVKEVPVRLPLLDRAEDTLNWVWCNGNDDSYGLPALENFIKAHKTGLCVG</sequence>
<dbReference type="PANTHER" id="PTHR37534">
    <property type="entry name" value="TRANSCRIPTIONAL ACTIVATOR PROTEIN UGA3"/>
    <property type="match status" value="1"/>
</dbReference>
<accession>A0A6A6D9J0</accession>
<dbReference type="PANTHER" id="PTHR37534:SF46">
    <property type="entry name" value="ZN(II)2CYS6 TRANSCRIPTION FACTOR (EUROFUNG)"/>
    <property type="match status" value="1"/>
</dbReference>
<evidence type="ECO:0000256" key="1">
    <source>
        <dbReference type="ARBA" id="ARBA00004123"/>
    </source>
</evidence>
<dbReference type="InterPro" id="IPR021858">
    <property type="entry name" value="Fun_TF"/>
</dbReference>
<keyword evidence="5" id="KW-1185">Reference proteome</keyword>